<sequence>MARDRGVDSDWQLKRAPVVILPGLDHSSFCPGFRVPGDVWPAEVGFEAGADAVGTALGAFLSVQMTDAADAYATLRDASKFTRALLAPLHEAMALERDGETSPWCEEAQRVLAGPAVAPDLDVAAPYLEGAGDFEHSRVRYAAAGYALELNVSGHNAYYSIADFSSQCVTAAKEAPFSAVFHSFRLIFGRAIISRNGLEAWMKFS</sequence>
<dbReference type="OrthoDB" id="188124at2759"/>
<dbReference type="InParanoid" id="F0YJW8"/>
<reference evidence="1 2" key="1">
    <citation type="journal article" date="2011" name="Proc. Natl. Acad. Sci. U.S.A.">
        <title>Niche of harmful alga Aureococcus anophagefferens revealed through ecogenomics.</title>
        <authorList>
            <person name="Gobler C.J."/>
            <person name="Berry D.L."/>
            <person name="Dyhrman S.T."/>
            <person name="Wilhelm S.W."/>
            <person name="Salamov A."/>
            <person name="Lobanov A.V."/>
            <person name="Zhang Y."/>
            <person name="Collier J.L."/>
            <person name="Wurch L.L."/>
            <person name="Kustka A.B."/>
            <person name="Dill B.D."/>
            <person name="Shah M."/>
            <person name="VerBerkmoes N.C."/>
            <person name="Kuo A."/>
            <person name="Terry A."/>
            <person name="Pangilinan J."/>
            <person name="Lindquist E.A."/>
            <person name="Lucas S."/>
            <person name="Paulsen I.T."/>
            <person name="Hattenrath-Lehmann T.K."/>
            <person name="Talmage S.C."/>
            <person name="Walker E.A."/>
            <person name="Koch F."/>
            <person name="Burson A.M."/>
            <person name="Marcoval M.A."/>
            <person name="Tang Y.Z."/>
            <person name="Lecleir G.R."/>
            <person name="Coyne K.J."/>
            <person name="Berg G.M."/>
            <person name="Bertrand E.M."/>
            <person name="Saito M.A."/>
            <person name="Gladyshev V.N."/>
            <person name="Grigoriev I.V."/>
        </authorList>
    </citation>
    <scope>NUCLEOTIDE SEQUENCE [LARGE SCALE GENOMIC DNA]</scope>
    <source>
        <strain evidence="2">CCMP 1984</strain>
    </source>
</reference>
<protein>
    <submittedName>
        <fullName evidence="1">Uncharacterized protein</fullName>
    </submittedName>
</protein>
<accession>F0YJW8</accession>
<organism evidence="2">
    <name type="scientific">Aureococcus anophagefferens</name>
    <name type="common">Harmful bloom alga</name>
    <dbReference type="NCBI Taxonomy" id="44056"/>
    <lineage>
        <taxon>Eukaryota</taxon>
        <taxon>Sar</taxon>
        <taxon>Stramenopiles</taxon>
        <taxon>Ochrophyta</taxon>
        <taxon>Pelagophyceae</taxon>
        <taxon>Pelagomonadales</taxon>
        <taxon>Pelagomonadaceae</taxon>
        <taxon>Aureococcus</taxon>
    </lineage>
</organism>
<gene>
    <name evidence="1" type="ORF">AURANDRAFT_67084</name>
</gene>
<dbReference type="Proteomes" id="UP000002729">
    <property type="component" value="Unassembled WGS sequence"/>
</dbReference>
<dbReference type="KEGG" id="aaf:AURANDRAFT_67084"/>
<evidence type="ECO:0000313" key="2">
    <source>
        <dbReference type="Proteomes" id="UP000002729"/>
    </source>
</evidence>
<dbReference type="GeneID" id="20226072"/>
<dbReference type="RefSeq" id="XP_009040684.1">
    <property type="nucleotide sequence ID" value="XM_009042436.1"/>
</dbReference>
<dbReference type="AlphaFoldDB" id="F0YJW8"/>
<name>F0YJW8_AURAN</name>
<keyword evidence="2" id="KW-1185">Reference proteome</keyword>
<proteinExistence type="predicted"/>
<evidence type="ECO:0000313" key="1">
    <source>
        <dbReference type="EMBL" id="EGB04577.1"/>
    </source>
</evidence>
<dbReference type="EMBL" id="GL833149">
    <property type="protein sequence ID" value="EGB04577.1"/>
    <property type="molecule type" value="Genomic_DNA"/>
</dbReference>